<accession>A0ABY7M996</accession>
<dbReference type="PANTHER" id="PTHR38011">
    <property type="entry name" value="DIHYDROFOLATE REDUCTASE FAMILY PROTEIN (AFU_ORTHOLOGUE AFUA_8G06820)"/>
    <property type="match status" value="1"/>
</dbReference>
<evidence type="ECO:0000256" key="3">
    <source>
        <dbReference type="ARBA" id="ARBA00004910"/>
    </source>
</evidence>
<dbReference type="EMBL" id="CP115149">
    <property type="protein sequence ID" value="WBL36583.1"/>
    <property type="molecule type" value="Genomic_DNA"/>
</dbReference>
<dbReference type="InterPro" id="IPR004794">
    <property type="entry name" value="Eubact_RibD"/>
</dbReference>
<gene>
    <name evidence="13" type="primary">ribD</name>
    <name evidence="13" type="ORF">O0235_03245</name>
</gene>
<dbReference type="SUPFAM" id="SSF53927">
    <property type="entry name" value="Cytidine deaminase-like"/>
    <property type="match status" value="1"/>
</dbReference>
<comment type="catalytic activity">
    <reaction evidence="10 11">
        <text>2,5-diamino-6-hydroxy-4-(5-phosphoribosylamino)-pyrimidine + H2O + H(+) = 5-amino-6-(5-phospho-D-ribosylamino)uracil + NH4(+)</text>
        <dbReference type="Rhea" id="RHEA:21868"/>
        <dbReference type="ChEBI" id="CHEBI:15377"/>
        <dbReference type="ChEBI" id="CHEBI:15378"/>
        <dbReference type="ChEBI" id="CHEBI:28938"/>
        <dbReference type="ChEBI" id="CHEBI:58453"/>
        <dbReference type="ChEBI" id="CHEBI:58614"/>
        <dbReference type="EC" id="3.5.4.26"/>
    </reaction>
</comment>
<evidence type="ECO:0000256" key="5">
    <source>
        <dbReference type="ARBA" id="ARBA00007417"/>
    </source>
</evidence>
<evidence type="ECO:0000256" key="1">
    <source>
        <dbReference type="ARBA" id="ARBA00002151"/>
    </source>
</evidence>
<comment type="catalytic activity">
    <reaction evidence="9 11">
        <text>5-amino-6-(5-phospho-D-ribitylamino)uracil + NADP(+) = 5-amino-6-(5-phospho-D-ribosylamino)uracil + NADPH + H(+)</text>
        <dbReference type="Rhea" id="RHEA:17845"/>
        <dbReference type="ChEBI" id="CHEBI:15378"/>
        <dbReference type="ChEBI" id="CHEBI:57783"/>
        <dbReference type="ChEBI" id="CHEBI:58349"/>
        <dbReference type="ChEBI" id="CHEBI:58421"/>
        <dbReference type="ChEBI" id="CHEBI:58453"/>
        <dbReference type="EC" id="1.1.1.193"/>
    </reaction>
</comment>
<dbReference type="Gene3D" id="3.40.430.10">
    <property type="entry name" value="Dihydrofolate Reductase, subunit A"/>
    <property type="match status" value="1"/>
</dbReference>
<dbReference type="InterPro" id="IPR024072">
    <property type="entry name" value="DHFR-like_dom_sf"/>
</dbReference>
<keyword evidence="11" id="KW-0479">Metal-binding</keyword>
<dbReference type="PIRSF" id="PIRSF006769">
    <property type="entry name" value="RibD"/>
    <property type="match status" value="1"/>
</dbReference>
<organism evidence="13 14">
    <name type="scientific">Tepidiforma flava</name>
    <dbReference type="NCBI Taxonomy" id="3004094"/>
    <lineage>
        <taxon>Bacteria</taxon>
        <taxon>Bacillati</taxon>
        <taxon>Chloroflexota</taxon>
        <taxon>Tepidiformia</taxon>
        <taxon>Tepidiformales</taxon>
        <taxon>Tepidiformaceae</taxon>
        <taxon>Tepidiforma</taxon>
    </lineage>
</organism>
<dbReference type="Gene3D" id="3.40.140.10">
    <property type="entry name" value="Cytidine Deaminase, domain 2"/>
    <property type="match status" value="1"/>
</dbReference>
<evidence type="ECO:0000256" key="11">
    <source>
        <dbReference type="PIRNR" id="PIRNR006769"/>
    </source>
</evidence>
<name>A0ABY7M996_9CHLR</name>
<dbReference type="PANTHER" id="PTHR38011:SF7">
    <property type="entry name" value="2,5-DIAMINO-6-RIBOSYLAMINO-4(3H)-PYRIMIDINONE 5'-PHOSPHATE REDUCTASE"/>
    <property type="match status" value="1"/>
</dbReference>
<dbReference type="EC" id="1.1.1.193" evidence="11"/>
<comment type="pathway">
    <text evidence="2 11">Cofactor biosynthesis; riboflavin biosynthesis; 5-amino-6-(D-ribitylamino)uracil from GTP: step 2/4.</text>
</comment>
<dbReference type="GO" id="GO:0008835">
    <property type="term" value="F:diaminohydroxyphosphoribosylaminopyrimidine deaminase activity"/>
    <property type="evidence" value="ECO:0007669"/>
    <property type="project" value="UniProtKB-EC"/>
</dbReference>
<comment type="pathway">
    <text evidence="3 11">Cofactor biosynthesis; riboflavin biosynthesis; 5-amino-6-(D-ribitylamino)uracil from GTP: step 3/4.</text>
</comment>
<sequence>MSDPSPFMQEALRLAASVRGRTSPNPWVGAVLVRDGVIIARGATAPYGGPHAEAAALAAAADAARGATLYCTLEPCVPFPGKRTPPCSDAIIAAGVRRVVVALLDPHVGGPGIERLRAAGIEVDIGDGAEAAAELLRPYLKWRQLGLPYVIAKFAVSLDGAVGAPAEGVTWLTGPAAVERVHRDRDRADAILVGSGTILADDPALTARPGGAPAERQPVRIVLDARGRTPPESRVFAPGGPVIVATAHGSPPAWRQALVGRGAALIELDRAEGRLELRQLLRALGQRNIQSLIVEGGPTVLASFFEADLVDEVHAYVSPRILGSAGIPLIPRGAAVPLLHLESVVIEPLPPDVLVRGYTGSWQPPLLPTLAPET</sequence>
<protein>
    <recommendedName>
        <fullName evidence="11">Riboflavin biosynthesis protein RibD</fullName>
    </recommendedName>
    <domain>
        <recommendedName>
            <fullName evidence="11">Diaminohydroxyphosphoribosylaminopyrimidine deaminase</fullName>
            <shortName evidence="11">DRAP deaminase</shortName>
            <ecNumber evidence="11">3.5.4.26</ecNumber>
        </recommendedName>
        <alternativeName>
            <fullName evidence="11">Riboflavin-specific deaminase</fullName>
        </alternativeName>
    </domain>
    <domain>
        <recommendedName>
            <fullName evidence="11">5-amino-6-(5-phosphoribosylamino)uracil reductase</fullName>
            <ecNumber evidence="11">1.1.1.193</ecNumber>
        </recommendedName>
        <alternativeName>
            <fullName evidence="11">HTP reductase</fullName>
        </alternativeName>
    </domain>
</protein>
<keyword evidence="11" id="KW-0862">Zinc</keyword>
<evidence type="ECO:0000313" key="14">
    <source>
        <dbReference type="Proteomes" id="UP001212803"/>
    </source>
</evidence>
<dbReference type="Pfam" id="PF01872">
    <property type="entry name" value="RibD_C"/>
    <property type="match status" value="1"/>
</dbReference>
<evidence type="ECO:0000313" key="13">
    <source>
        <dbReference type="EMBL" id="WBL36583.1"/>
    </source>
</evidence>
<dbReference type="NCBIfam" id="TIGR00227">
    <property type="entry name" value="ribD_Cterm"/>
    <property type="match status" value="1"/>
</dbReference>
<dbReference type="InterPro" id="IPR050765">
    <property type="entry name" value="Riboflavin_Biosynth_HTPR"/>
</dbReference>
<evidence type="ECO:0000259" key="12">
    <source>
        <dbReference type="PROSITE" id="PS51747"/>
    </source>
</evidence>
<evidence type="ECO:0000256" key="7">
    <source>
        <dbReference type="ARBA" id="ARBA00023002"/>
    </source>
</evidence>
<dbReference type="InterPro" id="IPR016193">
    <property type="entry name" value="Cytidine_deaminase-like"/>
</dbReference>
<dbReference type="PROSITE" id="PS51747">
    <property type="entry name" value="CYT_DCMP_DEAMINASES_2"/>
    <property type="match status" value="1"/>
</dbReference>
<comment type="function">
    <text evidence="1 11">Converts 2,5-diamino-6-(ribosylamino)-4(3h)-pyrimidinone 5'-phosphate into 5-amino-6-(ribosylamino)-2,4(1h,3h)-pyrimidinedione 5'-phosphate.</text>
</comment>
<comment type="similarity">
    <text evidence="4 11">In the N-terminal section; belongs to the cytidine and deoxycytidylate deaminase family.</text>
</comment>
<keyword evidence="6 11" id="KW-0521">NADP</keyword>
<reference evidence="13 14" key="1">
    <citation type="journal article" date="2023" name="ISME J.">
        <title>Thermophilic Dehalococcoidia with unusual traits shed light on an unexpected past.</title>
        <authorList>
            <person name="Palmer M."/>
            <person name="Covington J.K."/>
            <person name="Zhou E.M."/>
            <person name="Thomas S.C."/>
            <person name="Habib N."/>
            <person name="Seymour C.O."/>
            <person name="Lai D."/>
            <person name="Johnston J."/>
            <person name="Hashimi A."/>
            <person name="Jiao J.Y."/>
            <person name="Muok A.R."/>
            <person name="Liu L."/>
            <person name="Xian W.D."/>
            <person name="Zhi X.Y."/>
            <person name="Li M.M."/>
            <person name="Silva L.P."/>
            <person name="Bowen B.P."/>
            <person name="Louie K."/>
            <person name="Briegel A."/>
            <person name="Pett-Ridge J."/>
            <person name="Weber P.K."/>
            <person name="Tocheva E.I."/>
            <person name="Woyke T."/>
            <person name="Northen T.R."/>
            <person name="Mayali X."/>
            <person name="Li W.J."/>
            <person name="Hedlund B.P."/>
        </authorList>
    </citation>
    <scope>NUCLEOTIDE SEQUENCE [LARGE SCALE GENOMIC DNA]</scope>
    <source>
        <strain evidence="13 14">YIM 72310</strain>
    </source>
</reference>
<dbReference type="InterPro" id="IPR011549">
    <property type="entry name" value="RibD_C"/>
</dbReference>
<comment type="cofactor">
    <cofactor evidence="11">
        <name>Zn(2+)</name>
        <dbReference type="ChEBI" id="CHEBI:29105"/>
    </cofactor>
    <text evidence="11">Binds 1 zinc ion.</text>
</comment>
<feature type="domain" description="CMP/dCMP-type deaminase" evidence="12">
    <location>
        <begin position="2"/>
        <end position="124"/>
    </location>
</feature>
<evidence type="ECO:0000256" key="10">
    <source>
        <dbReference type="ARBA" id="ARBA00049886"/>
    </source>
</evidence>
<keyword evidence="11 13" id="KW-0378">Hydrolase</keyword>
<comment type="similarity">
    <text evidence="5 11">In the C-terminal section; belongs to the HTP reductase family.</text>
</comment>
<dbReference type="SUPFAM" id="SSF53597">
    <property type="entry name" value="Dihydrofolate reductase-like"/>
    <property type="match status" value="1"/>
</dbReference>
<dbReference type="InterPro" id="IPR002125">
    <property type="entry name" value="CMP_dCMP_dom"/>
</dbReference>
<dbReference type="EC" id="3.5.4.26" evidence="11"/>
<keyword evidence="14" id="KW-1185">Reference proteome</keyword>
<evidence type="ECO:0000256" key="4">
    <source>
        <dbReference type="ARBA" id="ARBA00005259"/>
    </source>
</evidence>
<evidence type="ECO:0000256" key="8">
    <source>
        <dbReference type="ARBA" id="ARBA00023268"/>
    </source>
</evidence>
<keyword evidence="8" id="KW-0511">Multifunctional enzyme</keyword>
<dbReference type="Proteomes" id="UP001212803">
    <property type="component" value="Chromosome"/>
</dbReference>
<evidence type="ECO:0000256" key="9">
    <source>
        <dbReference type="ARBA" id="ARBA00049861"/>
    </source>
</evidence>
<proteinExistence type="inferred from homology"/>
<dbReference type="Pfam" id="PF00383">
    <property type="entry name" value="dCMP_cyt_deam_1"/>
    <property type="match status" value="1"/>
</dbReference>
<dbReference type="InterPro" id="IPR002734">
    <property type="entry name" value="RibDG_C"/>
</dbReference>
<keyword evidence="11" id="KW-0686">Riboflavin biosynthesis</keyword>
<dbReference type="NCBIfam" id="TIGR00326">
    <property type="entry name" value="eubact_ribD"/>
    <property type="match status" value="1"/>
</dbReference>
<keyword evidence="7 11" id="KW-0560">Oxidoreductase</keyword>
<evidence type="ECO:0000256" key="2">
    <source>
        <dbReference type="ARBA" id="ARBA00004882"/>
    </source>
</evidence>
<dbReference type="RefSeq" id="WP_270057105.1">
    <property type="nucleotide sequence ID" value="NZ_CP115149.1"/>
</dbReference>
<dbReference type="GO" id="GO:0008703">
    <property type="term" value="F:5-amino-6-(5-phosphoribosylamino)uracil reductase activity"/>
    <property type="evidence" value="ECO:0007669"/>
    <property type="project" value="UniProtKB-EC"/>
</dbReference>
<evidence type="ECO:0000256" key="6">
    <source>
        <dbReference type="ARBA" id="ARBA00022857"/>
    </source>
</evidence>